<proteinExistence type="predicted"/>
<sequence length="308" mass="35565">MMQIERLSPDEYAKTYTPQHVFNSVGFTELNRDKAEDLHYLSIHDTKHRFGIILGERNGMLRSPFSAPFGGFTTRGVQTLERMEEAVDLLLAYAAERSLQLAVTLQPLVYDETQLSKWTSVLTRKMNVRCTDLNYHVDLQRIANYEQIIDRSARKNLHHAQNVPFNLIKLNSNDLEDVARAYEVIRRNREERGFPLRMTLEQVWQTVSNVVRADFFVLEHEGEDVAAAQVFHVAEGVAQVVYWGDIREYSALRPMNFLTYSLFRHYYEAGLHTLDIGPSTEDGIPNYGLCEFKENIGCSVTLKYSFTK</sequence>
<feature type="domain" description="BioF2-like acetyltransferase" evidence="1">
    <location>
        <begin position="151"/>
        <end position="281"/>
    </location>
</feature>
<reference evidence="2 3" key="1">
    <citation type="submission" date="2018-08" db="EMBL/GenBank/DDBJ databases">
        <title>A genome reference for cultivated species of the human gut microbiota.</title>
        <authorList>
            <person name="Zou Y."/>
            <person name="Xue W."/>
            <person name="Luo G."/>
        </authorList>
    </citation>
    <scope>NUCLEOTIDE SEQUENCE [LARGE SCALE GENOMIC DNA]</scope>
    <source>
        <strain evidence="2 3">AF42-9</strain>
    </source>
</reference>
<keyword evidence="2" id="KW-0808">Transferase</keyword>
<comment type="caution">
    <text evidence="2">The sequence shown here is derived from an EMBL/GenBank/DDBJ whole genome shotgun (WGS) entry which is preliminary data.</text>
</comment>
<dbReference type="AlphaFoldDB" id="A0A3R6IVV2"/>
<evidence type="ECO:0000313" key="2">
    <source>
        <dbReference type="EMBL" id="RHK52367.1"/>
    </source>
</evidence>
<evidence type="ECO:0000313" key="3">
    <source>
        <dbReference type="Proteomes" id="UP000286598"/>
    </source>
</evidence>
<gene>
    <name evidence="2" type="ORF">DW060_02255</name>
</gene>
<keyword evidence="3" id="KW-1185">Reference proteome</keyword>
<name>A0A3R6IVV2_9BACT</name>
<dbReference type="Proteomes" id="UP000286598">
    <property type="component" value="Unassembled WGS sequence"/>
</dbReference>
<protein>
    <submittedName>
        <fullName evidence="2">GNAT family N-acetyltransferase</fullName>
    </submittedName>
</protein>
<organism evidence="2 3">
    <name type="scientific">Leyella stercorea</name>
    <dbReference type="NCBI Taxonomy" id="363265"/>
    <lineage>
        <taxon>Bacteria</taxon>
        <taxon>Pseudomonadati</taxon>
        <taxon>Bacteroidota</taxon>
        <taxon>Bacteroidia</taxon>
        <taxon>Bacteroidales</taxon>
        <taxon>Prevotellaceae</taxon>
        <taxon>Leyella</taxon>
    </lineage>
</organism>
<dbReference type="InterPro" id="IPR038740">
    <property type="entry name" value="BioF2-like_GNAT_dom"/>
</dbReference>
<dbReference type="GO" id="GO:0016740">
    <property type="term" value="F:transferase activity"/>
    <property type="evidence" value="ECO:0007669"/>
    <property type="project" value="UniProtKB-KW"/>
</dbReference>
<dbReference type="SUPFAM" id="SSF55729">
    <property type="entry name" value="Acyl-CoA N-acyltransferases (Nat)"/>
    <property type="match status" value="1"/>
</dbReference>
<dbReference type="Gene3D" id="3.40.630.30">
    <property type="match status" value="1"/>
</dbReference>
<dbReference type="RefSeq" id="WP_118354647.1">
    <property type="nucleotide sequence ID" value="NZ_DBFBQH010000046.1"/>
</dbReference>
<evidence type="ECO:0000259" key="1">
    <source>
        <dbReference type="Pfam" id="PF13480"/>
    </source>
</evidence>
<dbReference type="EMBL" id="QRNO01000006">
    <property type="protein sequence ID" value="RHK52367.1"/>
    <property type="molecule type" value="Genomic_DNA"/>
</dbReference>
<dbReference type="InterPro" id="IPR016181">
    <property type="entry name" value="Acyl_CoA_acyltransferase"/>
</dbReference>
<dbReference type="Pfam" id="PF13480">
    <property type="entry name" value="Acetyltransf_6"/>
    <property type="match status" value="1"/>
</dbReference>
<accession>A0A3R6IVV2</accession>
<dbReference type="OrthoDB" id="9786422at2"/>